<keyword evidence="3 7" id="KW-0378">Hydrolase</keyword>
<name>A0A068DQL5_9FLAO</name>
<dbReference type="STRING" id="1415657.FNIIJ_300"/>
<dbReference type="GO" id="GO:0004045">
    <property type="term" value="F:peptidyl-tRNA hydrolase activity"/>
    <property type="evidence" value="ECO:0007669"/>
    <property type="project" value="UniProtKB-UniRule"/>
</dbReference>
<dbReference type="RefSeq" id="WP_038436286.1">
    <property type="nucleotide sequence ID" value="NZ_CP006873.1"/>
</dbReference>
<evidence type="ECO:0000313" key="10">
    <source>
        <dbReference type="EMBL" id="AID37547.1"/>
    </source>
</evidence>
<dbReference type="EMBL" id="CP006873">
    <property type="protein sequence ID" value="AID37547.1"/>
    <property type="molecule type" value="Genomic_DNA"/>
</dbReference>
<keyword evidence="4 7" id="KW-0694">RNA-binding</keyword>
<dbReference type="NCBIfam" id="TIGR00447">
    <property type="entry name" value="pth"/>
    <property type="match status" value="1"/>
</dbReference>
<dbReference type="InterPro" id="IPR018171">
    <property type="entry name" value="Pept_tRNA_hydro_CS"/>
</dbReference>
<dbReference type="Gene3D" id="3.40.50.1470">
    <property type="entry name" value="Peptidyl-tRNA hydrolase"/>
    <property type="match status" value="1"/>
</dbReference>
<dbReference type="InterPro" id="IPR036416">
    <property type="entry name" value="Pept_tRNA_hydro_sf"/>
</dbReference>
<comment type="caution">
    <text evidence="7">Lacks conserved residue(s) required for the propagation of feature annotation.</text>
</comment>
<keyword evidence="7" id="KW-0963">Cytoplasm</keyword>
<dbReference type="PANTHER" id="PTHR17224:SF1">
    <property type="entry name" value="PEPTIDYL-TRNA HYDROLASE"/>
    <property type="match status" value="1"/>
</dbReference>
<comment type="subcellular location">
    <subcellularLocation>
        <location evidence="7">Cytoplasm</location>
    </subcellularLocation>
</comment>
<feature type="binding site" evidence="7">
    <location>
        <position position="16"/>
    </location>
    <ligand>
        <name>tRNA</name>
        <dbReference type="ChEBI" id="CHEBI:17843"/>
    </ligand>
</feature>
<comment type="similarity">
    <text evidence="5 7 9">Belongs to the PTH family.</text>
</comment>
<gene>
    <name evidence="7 10" type="primary">pth</name>
    <name evidence="10" type="ORF">FNIIJ_300</name>
</gene>
<evidence type="ECO:0000256" key="6">
    <source>
        <dbReference type="ARBA" id="ARBA00050038"/>
    </source>
</evidence>
<dbReference type="GO" id="GO:0072344">
    <property type="term" value="P:rescue of stalled ribosome"/>
    <property type="evidence" value="ECO:0007669"/>
    <property type="project" value="UniProtKB-UniRule"/>
</dbReference>
<dbReference type="SUPFAM" id="SSF53178">
    <property type="entry name" value="Peptidyl-tRNA hydrolase-like"/>
    <property type="match status" value="1"/>
</dbReference>
<dbReference type="GO" id="GO:0006515">
    <property type="term" value="P:protein quality control for misfolded or incompletely synthesized proteins"/>
    <property type="evidence" value="ECO:0007669"/>
    <property type="project" value="UniProtKB-UniRule"/>
</dbReference>
<dbReference type="PANTHER" id="PTHR17224">
    <property type="entry name" value="PEPTIDYL-TRNA HYDROLASE"/>
    <property type="match status" value="1"/>
</dbReference>
<comment type="subunit">
    <text evidence="7">Monomer.</text>
</comment>
<proteinExistence type="inferred from homology"/>
<feature type="site" description="Stabilizes the basic form of H active site to accept a proton" evidence="7">
    <location>
        <position position="92"/>
    </location>
</feature>
<evidence type="ECO:0000256" key="2">
    <source>
        <dbReference type="ARBA" id="ARBA00022555"/>
    </source>
</evidence>
<dbReference type="KEGG" id="elv:FNIIJ_300"/>
<comment type="function">
    <text evidence="7">Catalyzes the release of premature peptidyl moieties from peptidyl-tRNA molecules trapped in stalled 50S ribosomal subunits, and thus maintains levels of free tRNAs and 50S ribosomes.</text>
</comment>
<dbReference type="OrthoDB" id="9800507at2"/>
<evidence type="ECO:0000256" key="5">
    <source>
        <dbReference type="ARBA" id="ARBA00038063"/>
    </source>
</evidence>
<evidence type="ECO:0000256" key="9">
    <source>
        <dbReference type="RuleBase" id="RU004320"/>
    </source>
</evidence>
<sequence length="189" mass="21817">MEKYLIVGLGNKGFSYQHTRHNIGYMVLDILAQNYRINFSPCRLGNLLSFSFRGKLFILLKPNTFMNLSGISVKYWMEKEKILREKLLIITDDIHLKLGTFRIRDKGGDGGHKGLKNIQEILTTSHYPRFRIGIGGKFERGKQKDYVLSEWTNEEFLVLSKSIDEAGKAIISFVMSGLQKTMNIFNKKF</sequence>
<protein>
    <recommendedName>
        <fullName evidence="6 7">Peptidyl-tRNA hydrolase</fullName>
        <shortName evidence="7">Pth</shortName>
        <ecNumber evidence="1 7">3.1.1.29</ecNumber>
    </recommendedName>
</protein>
<evidence type="ECO:0000256" key="7">
    <source>
        <dbReference type="HAMAP-Rule" id="MF_00083"/>
    </source>
</evidence>
<keyword evidence="11" id="KW-1185">Reference proteome</keyword>
<dbReference type="InterPro" id="IPR001328">
    <property type="entry name" value="Pept_tRNA_hydro"/>
</dbReference>
<comment type="catalytic activity">
    <reaction evidence="7 8">
        <text>an N-acyl-L-alpha-aminoacyl-tRNA + H2O = an N-acyl-L-amino acid + a tRNA + H(+)</text>
        <dbReference type="Rhea" id="RHEA:54448"/>
        <dbReference type="Rhea" id="RHEA-COMP:10123"/>
        <dbReference type="Rhea" id="RHEA-COMP:13883"/>
        <dbReference type="ChEBI" id="CHEBI:15377"/>
        <dbReference type="ChEBI" id="CHEBI:15378"/>
        <dbReference type="ChEBI" id="CHEBI:59874"/>
        <dbReference type="ChEBI" id="CHEBI:78442"/>
        <dbReference type="ChEBI" id="CHEBI:138191"/>
        <dbReference type="EC" id="3.1.1.29"/>
    </reaction>
</comment>
<dbReference type="GO" id="GO:0005737">
    <property type="term" value="C:cytoplasm"/>
    <property type="evidence" value="ECO:0007669"/>
    <property type="project" value="UniProtKB-SubCell"/>
</dbReference>
<dbReference type="Proteomes" id="UP000027148">
    <property type="component" value="Chromosome"/>
</dbReference>
<reference evidence="10 11" key="1">
    <citation type="journal article" date="2014" name="Genome Biol. Evol.">
        <title>Genome sequence of "Candidatus Walczuchella monophlebidarum" the flavobacterial endosymbiont of Llaveia axin axin (Hemiptera: Coccoidea: Monophlebidae).</title>
        <authorList>
            <person name="Rosas-Perez T."/>
            <person name="Rosenblueth M."/>
            <person name="Rincon-Rosales R."/>
            <person name="Mora J."/>
            <person name="Martinez-Romero E."/>
        </authorList>
    </citation>
    <scope>NUCLEOTIDE SEQUENCE [LARGE SCALE GENOMIC DNA]</scope>
    <source>
        <strain evidence="10">FNIIJ</strain>
    </source>
</reference>
<dbReference type="EC" id="3.1.1.29" evidence="1 7"/>
<evidence type="ECO:0000256" key="4">
    <source>
        <dbReference type="ARBA" id="ARBA00022884"/>
    </source>
</evidence>
<dbReference type="CDD" id="cd00462">
    <property type="entry name" value="PTH"/>
    <property type="match status" value="1"/>
</dbReference>
<accession>A0A068DQL5</accession>
<dbReference type="Pfam" id="PF01195">
    <property type="entry name" value="Pept_tRNA_hydro"/>
    <property type="match status" value="1"/>
</dbReference>
<dbReference type="PROSITE" id="PS01195">
    <property type="entry name" value="PEPT_TRNA_HYDROL_1"/>
    <property type="match status" value="1"/>
</dbReference>
<dbReference type="AlphaFoldDB" id="A0A068DQL5"/>
<comment type="function">
    <text evidence="7">Hydrolyzes ribosome-free peptidyl-tRNAs (with 1 or more amino acids incorporated), which drop off the ribosome during protein synthesis, or as a result of ribosome stalling.</text>
</comment>
<evidence type="ECO:0000256" key="1">
    <source>
        <dbReference type="ARBA" id="ARBA00013260"/>
    </source>
</evidence>
<feature type="active site" description="Proton acceptor" evidence="7">
    <location>
        <position position="21"/>
    </location>
</feature>
<dbReference type="HAMAP" id="MF_00083">
    <property type="entry name" value="Pept_tRNA_hydro_bact"/>
    <property type="match status" value="1"/>
</dbReference>
<feature type="site" description="Discriminates between blocked and unblocked aminoacyl-tRNA" evidence="7">
    <location>
        <position position="11"/>
    </location>
</feature>
<feature type="binding site" evidence="7">
    <location>
        <position position="65"/>
    </location>
    <ligand>
        <name>tRNA</name>
        <dbReference type="ChEBI" id="CHEBI:17843"/>
    </ligand>
</feature>
<keyword evidence="2 7" id="KW-0820">tRNA-binding</keyword>
<dbReference type="GO" id="GO:0000049">
    <property type="term" value="F:tRNA binding"/>
    <property type="evidence" value="ECO:0007669"/>
    <property type="project" value="UniProtKB-UniRule"/>
</dbReference>
<evidence type="ECO:0000256" key="3">
    <source>
        <dbReference type="ARBA" id="ARBA00022801"/>
    </source>
</evidence>
<dbReference type="HOGENOM" id="CLU_062456_4_1_10"/>
<evidence type="ECO:0000256" key="8">
    <source>
        <dbReference type="RuleBase" id="RU000673"/>
    </source>
</evidence>
<evidence type="ECO:0000313" key="11">
    <source>
        <dbReference type="Proteomes" id="UP000027148"/>
    </source>
</evidence>
<organism evidence="10 11">
    <name type="scientific">Candidatus Walczuchella monophlebidarum</name>
    <dbReference type="NCBI Taxonomy" id="1415657"/>
    <lineage>
        <taxon>Bacteria</taxon>
        <taxon>Pseudomonadati</taxon>
        <taxon>Bacteroidota</taxon>
        <taxon>Flavobacteriia</taxon>
        <taxon>Flavobacteriales</taxon>
        <taxon>Candidatus Walczuchella</taxon>
    </lineage>
</organism>
<feature type="binding site" evidence="7">
    <location>
        <position position="67"/>
    </location>
    <ligand>
        <name>tRNA</name>
        <dbReference type="ChEBI" id="CHEBI:17843"/>
    </ligand>
</feature>